<accession>A0A0F6W740</accession>
<protein>
    <recommendedName>
        <fullName evidence="4">Lipoprotein</fullName>
    </recommendedName>
</protein>
<evidence type="ECO:0000256" key="1">
    <source>
        <dbReference type="SAM" id="SignalP"/>
    </source>
</evidence>
<evidence type="ECO:0008006" key="4">
    <source>
        <dbReference type="Google" id="ProtNLM"/>
    </source>
</evidence>
<gene>
    <name evidence="2" type="ORF">DB32_006126</name>
</gene>
<dbReference type="Proteomes" id="UP000034883">
    <property type="component" value="Chromosome"/>
</dbReference>
<proteinExistence type="predicted"/>
<feature type="chain" id="PRO_5002511352" description="Lipoprotein" evidence="1">
    <location>
        <begin position="18"/>
        <end position="108"/>
    </location>
</feature>
<dbReference type="EMBL" id="CP011125">
    <property type="protein sequence ID" value="AKF08977.1"/>
    <property type="molecule type" value="Genomic_DNA"/>
</dbReference>
<feature type="signal peptide" evidence="1">
    <location>
        <begin position="1"/>
        <end position="17"/>
    </location>
</feature>
<keyword evidence="3" id="KW-1185">Reference proteome</keyword>
<keyword evidence="1" id="KW-0732">Signal</keyword>
<sequence>MLAIVVAIAAFVPACAAAPYRTARIEGTAQDGETGTVYFVEVRRGRHVPNGTGDELNTDDEVTAVIVCNDRTPEVCVRVLPDTLRTAEETRAWAQRLNATIDAQSRVE</sequence>
<evidence type="ECO:0000313" key="2">
    <source>
        <dbReference type="EMBL" id="AKF08977.1"/>
    </source>
</evidence>
<name>A0A0F6W740_9BACT</name>
<evidence type="ECO:0000313" key="3">
    <source>
        <dbReference type="Proteomes" id="UP000034883"/>
    </source>
</evidence>
<organism evidence="2 3">
    <name type="scientific">Sandaracinus amylolyticus</name>
    <dbReference type="NCBI Taxonomy" id="927083"/>
    <lineage>
        <taxon>Bacteria</taxon>
        <taxon>Pseudomonadati</taxon>
        <taxon>Myxococcota</taxon>
        <taxon>Polyangia</taxon>
        <taxon>Polyangiales</taxon>
        <taxon>Sandaracinaceae</taxon>
        <taxon>Sandaracinus</taxon>
    </lineage>
</organism>
<dbReference type="KEGG" id="samy:DB32_006126"/>
<dbReference type="AlphaFoldDB" id="A0A0F6W740"/>
<reference evidence="2 3" key="1">
    <citation type="submission" date="2015-03" db="EMBL/GenBank/DDBJ databases">
        <title>Genome assembly of Sandaracinus amylolyticus DSM 53668.</title>
        <authorList>
            <person name="Sharma G."/>
            <person name="Subramanian S."/>
        </authorList>
    </citation>
    <scope>NUCLEOTIDE SEQUENCE [LARGE SCALE GENOMIC DNA]</scope>
    <source>
        <strain evidence="2 3">DSM 53668</strain>
    </source>
</reference>